<protein>
    <recommendedName>
        <fullName evidence="2">Reverse transcriptase domain-containing protein</fullName>
    </recommendedName>
</protein>
<dbReference type="Gene3D" id="3.10.450.700">
    <property type="match status" value="1"/>
</dbReference>
<dbReference type="InterPro" id="IPR005135">
    <property type="entry name" value="Endo/exonuclease/phosphatase"/>
</dbReference>
<dbReference type="PROSITE" id="PS50878">
    <property type="entry name" value="RT_POL"/>
    <property type="match status" value="1"/>
</dbReference>
<dbReference type="Pfam" id="PF03372">
    <property type="entry name" value="Exo_endo_phos"/>
    <property type="match status" value="1"/>
</dbReference>
<sequence length="1886" mass="209770">MTPPKGKDFLCKIDHIIEREKNWVWWKRDGCPPFEKQPLEKKTVQDGAKKRVSERSTYHRSMIYMSKEGARWLGRCVEENVVREGEKAFVRTLREHDKTFVCRRYSNKYGRYIEVLECGRGGSREWIVIPEGYKLNGWKGFSMELNLLLKPPPLNHQVPPQKTHLLASGERTWEKGVVVGGSSKSYKEVVMDRKHEREVRLEPEKPVTNQVQSDGLMKNPVEEHVDTAVSGYGGSGAKVDQTKKGINFQPQITAIIKPRRPLRFSPDFSPANSRNLGKGIVIQLNEKGQRSVFWKSKEKEQQWVPRGFIKSKTELDGLQNNRGKPVEVGLVGECLGHGSRPTYEVEMLCDTEEIGLGSVFEVGSSSGYKECGPHGLDLDGSLMMDSDGSQLMDSGHPLSEDRATTGENSLEFLGTAASLQSTVMKIRSTASHLVEWVEADGGCRWSRWGLAGVNGYLEFLGTAASLQSTASPLVEWVEADGGCRRSRWGLAGVNGSQIMDLGHPLSEDGATKGENSLECLGTVASLQSMALKIRSTASPLVEWVEADGGCRRLRWGLAGANFKVRLFTIPLPIPIPFFSSFLLERDGIEDWLVGLDGGTVIGCGAWVESGMGTGLGGEVVCGGQNIGMGLGIDEGGCGGAVTRIDIEGQYWEGGGASPQSPKRVDAWATVDHSGEEILEVSPLCMVSGLLEVGKNTTMDPSEWVMDRIKKFTKFMKVDITDHEEEAMCLFMKIEARWRAKGGPSEVSKKPTGSVKKGMRELKNLASSSVNYDSRHVRVVKAEVEWQKKGFECCPMNLRIISWNVRGVVRSIWGSPFALGWEFQASEGASGGVLLLWDKRVVEQLDGFYGPNRDSDRRLLWEELAGIGSWWSLPWCIGGDFNVVRFPSERRAGGGISSAMWDFSDFISDQGLLDLPLVGGRFTWSSNQENPAMSRLDRFLVSPDWDTQFSTAVQSTLPRTLSDHSPILLDCGPNRGGKYPFRFENMWLKSEGFVERWNKDVFVFGDVGVRKGEFDEGDSAVGCAGGVPNFIGGGKDLSNTKFFHRMANSHRRNNFIGCLNIEGTVTSDPKEVEEGIVQYYKHLYCESTPWRPTLNGLPFKTLVSEEANSLILPFGEDEVLEAVRCMSGDKAPGPDGFTMAFYQACWGVVKTDVMRVMHYFHQYGTFAKSLNATFVVLIPKKAGAIQMKDFRPISLVGSMYKIISKVLANRLKGVLGGLLSQSQNAFIQGRQILDSVLIASECVDSRVRDGTPGVLCKLDLEKAYDHVNWDFLLALLHRCGFPETWRKWIYFCISTVRFSVMVNGSSCGFFESSRGLRQGDSLSPLLFVVVMEALNRLLMRAEEGHLLRGFEVQGRNNSPLMISNLLFADDTLIFCDADIEQIGYLKCTLLCFEAVSGLRVNLGKSEMVPIGNVPNIQELAAMLECRISVLPMNYLGLPLGARYKSKALWDPVLEKMGRKLAGWKKLYLSKGARLTLIKSTVSSLPVYFLSLFPIPATVNHRIERLQREFLWGGMGDAPKFPLVNWKTVCQPVHWEVETFQDWLYSYLEGGALLAFFVSSWILTDNLKRVFDLLVVEHESPNHLLLQCETAQSLWSMVFCLFGVIWVMPGSVVEVMASWMGSFRKSRHADVWGAVPLCVMWVLWRERNLRVFEGQERTVLELKLIGHSSSHDMFCSAHARLTEVCMICLQINALTDPQRVRTPSIMEYWKPLAEDMDLSAGIEAEYHHKNSRVYCWKGLRFSARQDLDGFSRFTDHGIEGVVPLELLPLDVRSKYQAKPNDKSKRAKKDESKGVAAQAEENQIATPASEVDGEGIRADLESSAAQMDTDATATGNISQGGTPTPDEHQKQSSDTDVGQEAGQLEADAEVEAGMIDGETDAEVDLDAVG</sequence>
<evidence type="ECO:0000259" key="2">
    <source>
        <dbReference type="PROSITE" id="PS50878"/>
    </source>
</evidence>
<feature type="compositionally biased region" description="Polar residues" evidence="1">
    <location>
        <begin position="1820"/>
        <end position="1839"/>
    </location>
</feature>
<organism evidence="3">
    <name type="scientific">Fagus sylvatica</name>
    <name type="common">Beechnut</name>
    <dbReference type="NCBI Taxonomy" id="28930"/>
    <lineage>
        <taxon>Eukaryota</taxon>
        <taxon>Viridiplantae</taxon>
        <taxon>Streptophyta</taxon>
        <taxon>Embryophyta</taxon>
        <taxon>Tracheophyta</taxon>
        <taxon>Spermatophyta</taxon>
        <taxon>Magnoliopsida</taxon>
        <taxon>eudicotyledons</taxon>
        <taxon>Gunneridae</taxon>
        <taxon>Pentapetalae</taxon>
        <taxon>rosids</taxon>
        <taxon>fabids</taxon>
        <taxon>Fagales</taxon>
        <taxon>Fagaceae</taxon>
        <taxon>Fagus</taxon>
    </lineage>
</organism>
<dbReference type="PANTHER" id="PTHR33116:SF78">
    <property type="entry name" value="OS12G0587133 PROTEIN"/>
    <property type="match status" value="1"/>
</dbReference>
<dbReference type="Pfam" id="PF00078">
    <property type="entry name" value="RVT_1"/>
    <property type="match status" value="1"/>
</dbReference>
<dbReference type="Pfam" id="PF11957">
    <property type="entry name" value="efThoc1"/>
    <property type="match status" value="1"/>
</dbReference>
<dbReference type="PANTHER" id="PTHR33116">
    <property type="entry name" value="REVERSE TRANSCRIPTASE ZINC-BINDING DOMAIN-CONTAINING PROTEIN-RELATED-RELATED"/>
    <property type="match status" value="1"/>
</dbReference>
<evidence type="ECO:0000313" key="3">
    <source>
        <dbReference type="EMBL" id="SPC99321.1"/>
    </source>
</evidence>
<dbReference type="EMBL" id="OIVN01001961">
    <property type="protein sequence ID" value="SPC99321.1"/>
    <property type="molecule type" value="Genomic_DNA"/>
</dbReference>
<feature type="domain" description="Reverse transcriptase" evidence="2">
    <location>
        <begin position="1158"/>
        <end position="1438"/>
    </location>
</feature>
<dbReference type="InterPro" id="IPR021861">
    <property type="entry name" value="THO_THOC1"/>
</dbReference>
<name>A0A2N9GJ49_FAGSY</name>
<dbReference type="InterPro" id="IPR000477">
    <property type="entry name" value="RT_dom"/>
</dbReference>
<accession>A0A2N9GJ49</accession>
<feature type="compositionally biased region" description="Basic and acidic residues" evidence="1">
    <location>
        <begin position="1777"/>
        <end position="1790"/>
    </location>
</feature>
<reference evidence="3" key="1">
    <citation type="submission" date="2018-02" db="EMBL/GenBank/DDBJ databases">
        <authorList>
            <person name="Cohen D.B."/>
            <person name="Kent A.D."/>
        </authorList>
    </citation>
    <scope>NUCLEOTIDE SEQUENCE</scope>
</reference>
<dbReference type="InterPro" id="IPR043502">
    <property type="entry name" value="DNA/RNA_pol_sf"/>
</dbReference>
<evidence type="ECO:0000256" key="1">
    <source>
        <dbReference type="SAM" id="MobiDB-lite"/>
    </source>
</evidence>
<feature type="compositionally biased region" description="Acidic residues" evidence="1">
    <location>
        <begin position="1874"/>
        <end position="1886"/>
    </location>
</feature>
<feature type="region of interest" description="Disordered" evidence="1">
    <location>
        <begin position="1773"/>
        <end position="1886"/>
    </location>
</feature>
<dbReference type="GO" id="GO:0003824">
    <property type="term" value="F:catalytic activity"/>
    <property type="evidence" value="ECO:0007669"/>
    <property type="project" value="InterPro"/>
</dbReference>
<gene>
    <name evidence="3" type="ORF">FSB_LOCUS27203</name>
</gene>
<dbReference type="SUPFAM" id="SSF56672">
    <property type="entry name" value="DNA/RNA polymerases"/>
    <property type="match status" value="1"/>
</dbReference>
<dbReference type="InterPro" id="IPR036691">
    <property type="entry name" value="Endo/exonu/phosph_ase_sf"/>
</dbReference>
<proteinExistence type="predicted"/>
<dbReference type="SUPFAM" id="SSF56219">
    <property type="entry name" value="DNase I-like"/>
    <property type="match status" value="1"/>
</dbReference>
<dbReference type="CDD" id="cd01650">
    <property type="entry name" value="RT_nLTR_like"/>
    <property type="match status" value="1"/>
</dbReference>
<dbReference type="Gene3D" id="3.60.10.10">
    <property type="entry name" value="Endonuclease/exonuclease/phosphatase"/>
    <property type="match status" value="1"/>
</dbReference>